<feature type="chain" id="PRO_5036745716" evidence="2">
    <location>
        <begin position="24"/>
        <end position="230"/>
    </location>
</feature>
<sequence length="230" mass="26402">MKKKHVMILVVSILLITTNITWAHRPLDTDGPATREEPIVVSNHKLSWAAYNRLTKPNDADYYRFQAQQGDKIFASLLVPEIDRLKGFNPDLALIGPGLDSDYARLSPTEIAAKLNFSTDEGVIIKQYSKSTSEVFFEPFTQTSYWQKQKLIITAPTTGTYYLTVFSNKEEVGKYVLAIGQQEQWEIKDIIKFPKIWWNVRQFAEKKISTYLILVLLLSIIILAIKKIIF</sequence>
<evidence type="ECO:0000313" key="3">
    <source>
        <dbReference type="EMBL" id="MBM7556762.1"/>
    </source>
</evidence>
<comment type="caution">
    <text evidence="3">The sequence shown here is derived from an EMBL/GenBank/DDBJ whole genome shotgun (WGS) entry which is preliminary data.</text>
</comment>
<keyword evidence="2" id="KW-0732">Signal</keyword>
<protein>
    <submittedName>
        <fullName evidence="3">Uncharacterized protein</fullName>
    </submittedName>
</protein>
<organism evidence="3 4">
    <name type="scientific">Halanaerobacter jeridensis</name>
    <dbReference type="NCBI Taxonomy" id="706427"/>
    <lineage>
        <taxon>Bacteria</taxon>
        <taxon>Bacillati</taxon>
        <taxon>Bacillota</taxon>
        <taxon>Clostridia</taxon>
        <taxon>Halanaerobiales</taxon>
        <taxon>Halobacteroidaceae</taxon>
        <taxon>Halanaerobacter</taxon>
    </lineage>
</organism>
<keyword evidence="4" id="KW-1185">Reference proteome</keyword>
<dbReference type="Proteomes" id="UP000774000">
    <property type="component" value="Unassembled WGS sequence"/>
</dbReference>
<gene>
    <name evidence="3" type="ORF">JOC47_001613</name>
</gene>
<feature type="transmembrane region" description="Helical" evidence="1">
    <location>
        <begin position="208"/>
        <end position="225"/>
    </location>
</feature>
<keyword evidence="1" id="KW-0472">Membrane</keyword>
<dbReference type="Gene3D" id="2.60.120.380">
    <property type="match status" value="1"/>
</dbReference>
<evidence type="ECO:0000256" key="1">
    <source>
        <dbReference type="SAM" id="Phobius"/>
    </source>
</evidence>
<reference evidence="3" key="1">
    <citation type="submission" date="2021-01" db="EMBL/GenBank/DDBJ databases">
        <title>Genomic Encyclopedia of Type Strains, Phase IV (KMG-IV): sequencing the most valuable type-strain genomes for metagenomic binning, comparative biology and taxonomic classification.</title>
        <authorList>
            <person name="Goeker M."/>
        </authorList>
    </citation>
    <scope>NUCLEOTIDE SEQUENCE</scope>
    <source>
        <strain evidence="3">DSM 23230</strain>
    </source>
</reference>
<evidence type="ECO:0000256" key="2">
    <source>
        <dbReference type="SAM" id="SignalP"/>
    </source>
</evidence>
<feature type="signal peptide" evidence="2">
    <location>
        <begin position="1"/>
        <end position="23"/>
    </location>
</feature>
<dbReference type="RefSeq" id="WP_204701540.1">
    <property type="nucleotide sequence ID" value="NZ_JAFBDQ010000007.1"/>
</dbReference>
<keyword evidence="1" id="KW-0812">Transmembrane</keyword>
<evidence type="ECO:0000313" key="4">
    <source>
        <dbReference type="Proteomes" id="UP000774000"/>
    </source>
</evidence>
<keyword evidence="1" id="KW-1133">Transmembrane helix</keyword>
<name>A0A939BP99_9FIRM</name>
<accession>A0A939BP99</accession>
<dbReference type="AlphaFoldDB" id="A0A939BP99"/>
<dbReference type="EMBL" id="JAFBDQ010000007">
    <property type="protein sequence ID" value="MBM7556762.1"/>
    <property type="molecule type" value="Genomic_DNA"/>
</dbReference>
<proteinExistence type="predicted"/>